<keyword evidence="4" id="KW-1185">Reference proteome</keyword>
<dbReference type="EMBL" id="FNLO01000005">
    <property type="protein sequence ID" value="SDV48360.1"/>
    <property type="molecule type" value="Genomic_DNA"/>
</dbReference>
<evidence type="ECO:0000256" key="1">
    <source>
        <dbReference type="SAM" id="Phobius"/>
    </source>
</evidence>
<feature type="transmembrane region" description="Helical" evidence="1">
    <location>
        <begin position="311"/>
        <end position="332"/>
    </location>
</feature>
<sequence length="390" mass="42696">MRLRSALPDWQRRASPLARQALAVYAALVLYGSLYPFRGWRSVGFGPFDYLAAPLPHYWTTFDVVINVLGYMPLGALLVWSFYPRLRNVRAVLLAALAGGALSFCIEAVQTYLPTRVASNLDLASNALGALLGGAVGVPLCGPLLDRGYLRRLRFHWFERHTSSALTLLGLWPIAQTFPQPFLFGTGDWPRALWRSADAAITDRVLGLSPWLAEAPARLAGLLDSPTWEAVIAASNVLAFGLFASLTLRPGAPRLRLIYGLLLLTLVVKAALDDVHSLGGALDWLTPGARLGLLAAVLLLPLALRLPFGGRAMLAFVLLLVAVVLVNVLPLNPYFDVILAGWRAGQYRHLNFLAQCLARVWPFCALAWLLVSAEQGWLARRARRRAGTYS</sequence>
<dbReference type="AlphaFoldDB" id="A0A1H2PPW3"/>
<keyword evidence="1" id="KW-1133">Transmembrane helix</keyword>
<feature type="transmembrane region" description="Helical" evidence="1">
    <location>
        <begin position="352"/>
        <end position="371"/>
    </location>
</feature>
<evidence type="ECO:0000313" key="3">
    <source>
        <dbReference type="EMBL" id="SDV48360.1"/>
    </source>
</evidence>
<feature type="transmembrane region" description="Helical" evidence="1">
    <location>
        <begin position="125"/>
        <end position="145"/>
    </location>
</feature>
<dbReference type="Proteomes" id="UP000243719">
    <property type="component" value="Unassembled WGS sequence"/>
</dbReference>
<feature type="transmembrane region" description="Helical" evidence="1">
    <location>
        <begin position="92"/>
        <end position="113"/>
    </location>
</feature>
<dbReference type="PANTHER" id="PTHR28008">
    <property type="entry name" value="DOMAIN PROTEIN, PUTATIVE (AFU_ORTHOLOGUE AFUA_3G10980)-RELATED"/>
    <property type="match status" value="1"/>
</dbReference>
<keyword evidence="1" id="KW-0812">Transmembrane</keyword>
<dbReference type="RefSeq" id="WP_235837877.1">
    <property type="nucleotide sequence ID" value="NZ_FNLO01000005.1"/>
</dbReference>
<name>A0A1H2PPW3_9BURK</name>
<dbReference type="PANTHER" id="PTHR28008:SF1">
    <property type="entry name" value="DOMAIN PROTEIN, PUTATIVE (AFU_ORTHOLOGUE AFUA_3G10980)-RELATED"/>
    <property type="match status" value="1"/>
</dbReference>
<evidence type="ECO:0000313" key="4">
    <source>
        <dbReference type="Proteomes" id="UP000243719"/>
    </source>
</evidence>
<feature type="transmembrane region" description="Helical" evidence="1">
    <location>
        <begin position="284"/>
        <end position="304"/>
    </location>
</feature>
<evidence type="ECO:0000259" key="2">
    <source>
        <dbReference type="Pfam" id="PF04892"/>
    </source>
</evidence>
<feature type="transmembrane region" description="Helical" evidence="1">
    <location>
        <begin position="230"/>
        <end position="248"/>
    </location>
</feature>
<reference evidence="4" key="1">
    <citation type="submission" date="2016-09" db="EMBL/GenBank/DDBJ databases">
        <authorList>
            <person name="Varghese N."/>
            <person name="Submissions S."/>
        </authorList>
    </citation>
    <scope>NUCLEOTIDE SEQUENCE [LARGE SCALE GENOMIC DNA]</scope>
    <source>
        <strain evidence="4">JS23</strain>
    </source>
</reference>
<keyword evidence="1" id="KW-0472">Membrane</keyword>
<proteinExistence type="predicted"/>
<feature type="transmembrane region" description="Helical" evidence="1">
    <location>
        <begin position="58"/>
        <end position="80"/>
    </location>
</feature>
<gene>
    <name evidence="3" type="ORF">SAMN05216551_10525</name>
</gene>
<feature type="transmembrane region" description="Helical" evidence="1">
    <location>
        <begin position="21"/>
        <end position="38"/>
    </location>
</feature>
<dbReference type="STRING" id="1770053.SAMN05216551_10525"/>
<feature type="transmembrane region" description="Helical" evidence="1">
    <location>
        <begin position="255"/>
        <end position="272"/>
    </location>
</feature>
<protein>
    <submittedName>
        <fullName evidence="3">VanZ like family protein</fullName>
    </submittedName>
</protein>
<dbReference type="Pfam" id="PF04892">
    <property type="entry name" value="VanZ"/>
    <property type="match status" value="1"/>
</dbReference>
<feature type="domain" description="VanZ-like" evidence="2">
    <location>
        <begin position="33"/>
        <end position="134"/>
    </location>
</feature>
<dbReference type="InterPro" id="IPR006976">
    <property type="entry name" value="VanZ-like"/>
</dbReference>
<accession>A0A1H2PPW3</accession>
<organism evidence="3 4">
    <name type="scientific">Chitinasiproducens palmae</name>
    <dbReference type="NCBI Taxonomy" id="1770053"/>
    <lineage>
        <taxon>Bacteria</taxon>
        <taxon>Pseudomonadati</taxon>
        <taxon>Pseudomonadota</taxon>
        <taxon>Betaproteobacteria</taxon>
        <taxon>Burkholderiales</taxon>
        <taxon>Burkholderiaceae</taxon>
        <taxon>Chitinasiproducens</taxon>
    </lineage>
</organism>